<evidence type="ECO:0000313" key="1">
    <source>
        <dbReference type="Proteomes" id="UP000694846"/>
    </source>
</evidence>
<keyword evidence="1" id="KW-1185">Reference proteome</keyword>
<dbReference type="PANTHER" id="PTHR45913:SF19">
    <property type="entry name" value="LOW QUALITY PROTEIN: ZINC FINGER BED DOMAIN-CONTAINING PROTEIN 5-LIKE"/>
    <property type="match status" value="1"/>
</dbReference>
<evidence type="ECO:0000313" key="2">
    <source>
        <dbReference type="RefSeq" id="XP_025407812.1"/>
    </source>
</evidence>
<sequence length="162" mass="18830">MVHKKLTRHFTKKHQSLQNKQIDYFRRLLDSKKLQSKQFVRSVKISDKAQEASFRIAQLIAQKKKKSHLIAESLIMPPCRIMVKTMLRVEAEKEIIKIPLSDSTISRRIINISEDIEEQVIEVIKSGELFALQDNESTDISGKAQLMAFIRFIYPMNFGVQN</sequence>
<accession>A0A8B8FBK9</accession>
<protein>
    <submittedName>
        <fullName evidence="2">Protein FAM200A-like</fullName>
    </submittedName>
</protein>
<proteinExistence type="predicted"/>
<organism evidence="1 2">
    <name type="scientific">Sipha flava</name>
    <name type="common">yellow sugarcane aphid</name>
    <dbReference type="NCBI Taxonomy" id="143950"/>
    <lineage>
        <taxon>Eukaryota</taxon>
        <taxon>Metazoa</taxon>
        <taxon>Ecdysozoa</taxon>
        <taxon>Arthropoda</taxon>
        <taxon>Hexapoda</taxon>
        <taxon>Insecta</taxon>
        <taxon>Pterygota</taxon>
        <taxon>Neoptera</taxon>
        <taxon>Paraneoptera</taxon>
        <taxon>Hemiptera</taxon>
        <taxon>Sternorrhyncha</taxon>
        <taxon>Aphidomorpha</taxon>
        <taxon>Aphidoidea</taxon>
        <taxon>Aphididae</taxon>
        <taxon>Sipha</taxon>
    </lineage>
</organism>
<dbReference type="AlphaFoldDB" id="A0A8B8FBK9"/>
<reference evidence="2" key="1">
    <citation type="submission" date="2025-08" db="UniProtKB">
        <authorList>
            <consortium name="RefSeq"/>
        </authorList>
    </citation>
    <scope>IDENTIFICATION</scope>
    <source>
        <tissue evidence="2">Whole body</tissue>
    </source>
</reference>
<dbReference type="GeneID" id="112681727"/>
<dbReference type="OrthoDB" id="6624395at2759"/>
<gene>
    <name evidence="2" type="primary">LOC112681727</name>
</gene>
<dbReference type="PANTHER" id="PTHR45913">
    <property type="entry name" value="EPM2A-INTERACTING PROTEIN 1"/>
    <property type="match status" value="1"/>
</dbReference>
<dbReference type="Proteomes" id="UP000694846">
    <property type="component" value="Unplaced"/>
</dbReference>
<dbReference type="RefSeq" id="XP_025407812.1">
    <property type="nucleotide sequence ID" value="XM_025552027.1"/>
</dbReference>
<name>A0A8B8FBK9_9HEMI</name>